<dbReference type="Pfam" id="PF13023">
    <property type="entry name" value="HD_3"/>
    <property type="match status" value="1"/>
</dbReference>
<dbReference type="Gene3D" id="1.10.3210.10">
    <property type="entry name" value="Hypothetical protein af1432"/>
    <property type="match status" value="2"/>
</dbReference>
<keyword evidence="2" id="KW-0378">Hydrolase</keyword>
<name>A0A1E5IJJ0_ENDTX</name>
<gene>
    <name evidence="2" type="ORF">ATZ36_16975</name>
</gene>
<keyword evidence="3" id="KW-1185">Reference proteome</keyword>
<protein>
    <submittedName>
        <fullName evidence="2">HAD family hydrolase</fullName>
    </submittedName>
</protein>
<reference evidence="2 3" key="1">
    <citation type="submission" date="2015-11" db="EMBL/GenBank/DDBJ databases">
        <title>Evidence for parallel genomic evolution in an endosymbiosis of termite gut flagellates.</title>
        <authorList>
            <person name="Zheng H."/>
        </authorList>
    </citation>
    <scope>NUCLEOTIDE SEQUENCE [LARGE SCALE GENOMIC DNA]</scope>
    <source>
        <strain evidence="2 3">CET450</strain>
    </source>
</reference>
<organism evidence="2 3">
    <name type="scientific">Endomicrobium trichonymphae</name>
    <dbReference type="NCBI Taxonomy" id="1408204"/>
    <lineage>
        <taxon>Bacteria</taxon>
        <taxon>Pseudomonadati</taxon>
        <taxon>Elusimicrobiota</taxon>
        <taxon>Endomicrobiia</taxon>
        <taxon>Endomicrobiales</taxon>
        <taxon>Endomicrobiaceae</taxon>
        <taxon>Candidatus Endomicrobiellum</taxon>
    </lineage>
</organism>
<comment type="caution">
    <text evidence="2">The sequence shown here is derived from an EMBL/GenBank/DDBJ whole genome shotgun (WGS) entry which is preliminary data.</text>
</comment>
<dbReference type="SUPFAM" id="SSF109604">
    <property type="entry name" value="HD-domain/PDEase-like"/>
    <property type="match status" value="2"/>
</dbReference>
<dbReference type="Proteomes" id="UP000095237">
    <property type="component" value="Unassembled WGS sequence"/>
</dbReference>
<accession>A0A1E5IJJ0</accession>
<evidence type="ECO:0000259" key="1">
    <source>
        <dbReference type="Pfam" id="PF13023"/>
    </source>
</evidence>
<evidence type="ECO:0000313" key="3">
    <source>
        <dbReference type="Proteomes" id="UP000095237"/>
    </source>
</evidence>
<evidence type="ECO:0000313" key="2">
    <source>
        <dbReference type="EMBL" id="OEG70672.1"/>
    </source>
</evidence>
<dbReference type="EMBL" id="LNVX01000291">
    <property type="protein sequence ID" value="OEG70672.1"/>
    <property type="molecule type" value="Genomic_DNA"/>
</dbReference>
<proteinExistence type="predicted"/>
<feature type="domain" description="HD" evidence="1">
    <location>
        <begin position="194"/>
        <end position="366"/>
    </location>
</feature>
<dbReference type="GO" id="GO:0016787">
    <property type="term" value="F:hydrolase activity"/>
    <property type="evidence" value="ECO:0007669"/>
    <property type="project" value="UniProtKB-KW"/>
</dbReference>
<dbReference type="AlphaFoldDB" id="A0A1E5IJJ0"/>
<sequence length="391" mass="45967">MITKNLVLRIFSAANILRWNDHIRPFDFFELDKQAHKMIIAYIVAKFEEEDGKAIDWVKLIECGIFEFFQRIMLTDLKPEVFREIMSKKEKELNRWVIENLNNDLSVLKGEFGKRCSEYLLELDYAAHEKRILSAAHCLSTKWEFGIIYPWNSMIYGIEKTKKEIEKSIAAFDDLSGIKKLVINKKYYGFLDLCGQLRFQQRWAQAFRIPKTTVLGHMLTVAIFAYLLSMEINASDRRRCNNFYSSLFHDLPEILTKDIIKPVKSSIIGLEDIIKHYEKKQVVEKILPLIPPEWHFEMQYFIEDEFSDKIIENGKVKKVDNAADFNDNKYNAVDGTLTEICDKLCAYIEASMALEYGIKSSILIKSKQALYDKYSNVRKKNLYFKQLFDHF</sequence>
<dbReference type="InterPro" id="IPR006674">
    <property type="entry name" value="HD_domain"/>
</dbReference>